<dbReference type="Proteomes" id="UP000294662">
    <property type="component" value="Unassembled WGS sequence"/>
</dbReference>
<feature type="signal peptide" evidence="1">
    <location>
        <begin position="1"/>
        <end position="23"/>
    </location>
</feature>
<dbReference type="InterPro" id="IPR021308">
    <property type="entry name" value="GfcB"/>
</dbReference>
<evidence type="ECO:0000313" key="2">
    <source>
        <dbReference type="EMBL" id="TDE38859.1"/>
    </source>
</evidence>
<reference evidence="2 3" key="1">
    <citation type="submission" date="2019-03" db="EMBL/GenBank/DDBJ databases">
        <authorList>
            <person name="Zhang S."/>
        </authorList>
    </citation>
    <scope>NUCLEOTIDE SEQUENCE [LARGE SCALE GENOMIC DNA]</scope>
    <source>
        <strain evidence="2 3">S4J41</strain>
    </source>
</reference>
<evidence type="ECO:0000256" key="1">
    <source>
        <dbReference type="SAM" id="SignalP"/>
    </source>
</evidence>
<gene>
    <name evidence="2" type="ORF">E1B25_07500</name>
</gene>
<keyword evidence="3" id="KW-1185">Reference proteome</keyword>
<dbReference type="SUPFAM" id="SSF159270">
    <property type="entry name" value="YmcC-like"/>
    <property type="match status" value="1"/>
</dbReference>
<dbReference type="Pfam" id="PF11102">
    <property type="entry name" value="YjbF"/>
    <property type="match status" value="1"/>
</dbReference>
<evidence type="ECO:0000313" key="3">
    <source>
        <dbReference type="Proteomes" id="UP000294662"/>
    </source>
</evidence>
<name>A0A4R5EV74_9RHOB</name>
<sequence>MIGKTRAFALCLLVGLVPGCSVLNDPAKLEKATTLFSDGLSNRKASPRTGPEQMDMAAGILAVQWESNGQTAGLGLVSRRENAETWSTLDGTTLTLENGVVIGTAGLGPDLFSVDVDPVRSRPLDRPAPRIHRYVDGENHVQLSAFVCSMSVDHDVSVPWDGKTMKVSRFDEACTGSNIQFENYYLYSKSGYLLGSKQWIGLKTGYLLLHMPSITR</sequence>
<organism evidence="2 3">
    <name type="scientific">Antarcticimicrobium sediminis</name>
    <dbReference type="NCBI Taxonomy" id="2546227"/>
    <lineage>
        <taxon>Bacteria</taxon>
        <taxon>Pseudomonadati</taxon>
        <taxon>Pseudomonadota</taxon>
        <taxon>Alphaproteobacteria</taxon>
        <taxon>Rhodobacterales</taxon>
        <taxon>Paracoccaceae</taxon>
        <taxon>Antarcticimicrobium</taxon>
    </lineage>
</organism>
<feature type="chain" id="PRO_5020796398" description="Group 4 capsule polysaccharide lipoprotein gfcB, YjbF" evidence="1">
    <location>
        <begin position="24"/>
        <end position="216"/>
    </location>
</feature>
<dbReference type="EMBL" id="SMFP01000004">
    <property type="protein sequence ID" value="TDE38859.1"/>
    <property type="molecule type" value="Genomic_DNA"/>
</dbReference>
<accession>A0A4R5EV74</accession>
<proteinExistence type="predicted"/>
<protein>
    <recommendedName>
        <fullName evidence="4">Group 4 capsule polysaccharide lipoprotein gfcB, YjbF</fullName>
    </recommendedName>
</protein>
<dbReference type="OrthoDB" id="6237231at2"/>
<dbReference type="AlphaFoldDB" id="A0A4R5EV74"/>
<comment type="caution">
    <text evidence="2">The sequence shown here is derived from an EMBL/GenBank/DDBJ whole genome shotgun (WGS) entry which is preliminary data.</text>
</comment>
<dbReference type="RefSeq" id="WP_132828152.1">
    <property type="nucleotide sequence ID" value="NZ_SMFP01000004.1"/>
</dbReference>
<dbReference type="Gene3D" id="2.40.360.10">
    <property type="entry name" value="YmcC-like"/>
    <property type="match status" value="1"/>
</dbReference>
<dbReference type="InterPro" id="IPR023373">
    <property type="entry name" value="YmcC_sf"/>
</dbReference>
<evidence type="ECO:0008006" key="4">
    <source>
        <dbReference type="Google" id="ProtNLM"/>
    </source>
</evidence>
<keyword evidence="1" id="KW-0732">Signal</keyword>